<reference evidence="3" key="2">
    <citation type="journal article" date="2021" name="Genome Biol. Evol.">
        <title>Developing a high-quality reference genome for a parasitic bivalve with doubly uniparental inheritance (Bivalvia: Unionida).</title>
        <authorList>
            <person name="Smith C.H."/>
        </authorList>
    </citation>
    <scope>NUCLEOTIDE SEQUENCE</scope>
    <source>
        <strain evidence="3">CHS0354</strain>
        <tissue evidence="3">Mantle</tissue>
    </source>
</reference>
<evidence type="ECO:0000256" key="1">
    <source>
        <dbReference type="SAM" id="Phobius"/>
    </source>
</evidence>
<sequence length="353" mass="40325">MYHIWLMTLGIYVAYIRAQYVCNDTVFAIAGYNATLEWILGYSKYETDTTSVMVFNTRGIKIATVEDMKCEDVNDIALHCEIMRREKQYVLSVKLVNITQEKSGNFTGLIKSVTEGDRNVTKQLIVLVATASDGKTKESEDFQQISLGIGLVLGAPFFVIVGFIILFKLRGSLTMHRSYAGQINKEACQDILRIEKQKRPLPIPSMQEDVHRSTKRSNIRNIHRKSKSLHQIFGHNQDIRIPVRKTLSLQTLIQLSQTIGRRARWDKSVVSMYSDKQNSYFSMEDDANSMELEEINFKGLTDRGVSPVELFTNSEFPSQNISQCGSLNQDLQEDLYNTIDEAVLSIYDYAYKH</sequence>
<reference evidence="3" key="3">
    <citation type="submission" date="2023-05" db="EMBL/GenBank/DDBJ databases">
        <authorList>
            <person name="Smith C.H."/>
        </authorList>
    </citation>
    <scope>NUCLEOTIDE SEQUENCE</scope>
    <source>
        <strain evidence="3">CHS0354</strain>
        <tissue evidence="3">Mantle</tissue>
    </source>
</reference>
<evidence type="ECO:0000256" key="2">
    <source>
        <dbReference type="SAM" id="SignalP"/>
    </source>
</evidence>
<evidence type="ECO:0000313" key="3">
    <source>
        <dbReference type="EMBL" id="KAK3581623.1"/>
    </source>
</evidence>
<dbReference type="Proteomes" id="UP001195483">
    <property type="component" value="Unassembled WGS sequence"/>
</dbReference>
<feature type="chain" id="PRO_5042155936" evidence="2">
    <location>
        <begin position="19"/>
        <end position="353"/>
    </location>
</feature>
<keyword evidence="1" id="KW-1133">Transmembrane helix</keyword>
<feature type="transmembrane region" description="Helical" evidence="1">
    <location>
        <begin position="145"/>
        <end position="167"/>
    </location>
</feature>
<accession>A0AAE0VKH3</accession>
<keyword evidence="2" id="KW-0732">Signal</keyword>
<reference evidence="3" key="1">
    <citation type="journal article" date="2021" name="Genome Biol. Evol.">
        <title>A High-Quality Reference Genome for a Parasitic Bivalve with Doubly Uniparental Inheritance (Bivalvia: Unionida).</title>
        <authorList>
            <person name="Smith C.H."/>
        </authorList>
    </citation>
    <scope>NUCLEOTIDE SEQUENCE</scope>
    <source>
        <strain evidence="3">CHS0354</strain>
    </source>
</reference>
<evidence type="ECO:0000313" key="4">
    <source>
        <dbReference type="Proteomes" id="UP001195483"/>
    </source>
</evidence>
<comment type="caution">
    <text evidence="3">The sequence shown here is derived from an EMBL/GenBank/DDBJ whole genome shotgun (WGS) entry which is preliminary data.</text>
</comment>
<protein>
    <submittedName>
        <fullName evidence="3">Uncharacterized protein</fullName>
    </submittedName>
</protein>
<keyword evidence="1" id="KW-0812">Transmembrane</keyword>
<keyword evidence="4" id="KW-1185">Reference proteome</keyword>
<name>A0AAE0VKH3_9BIVA</name>
<feature type="signal peptide" evidence="2">
    <location>
        <begin position="1"/>
        <end position="18"/>
    </location>
</feature>
<proteinExistence type="predicted"/>
<dbReference type="AlphaFoldDB" id="A0AAE0VKH3"/>
<gene>
    <name evidence="3" type="ORF">CHS0354_013889</name>
</gene>
<keyword evidence="1" id="KW-0472">Membrane</keyword>
<dbReference type="EMBL" id="JAEAOA010000855">
    <property type="protein sequence ID" value="KAK3581623.1"/>
    <property type="molecule type" value="Genomic_DNA"/>
</dbReference>
<organism evidence="3 4">
    <name type="scientific">Potamilus streckersoni</name>
    <dbReference type="NCBI Taxonomy" id="2493646"/>
    <lineage>
        <taxon>Eukaryota</taxon>
        <taxon>Metazoa</taxon>
        <taxon>Spiralia</taxon>
        <taxon>Lophotrochozoa</taxon>
        <taxon>Mollusca</taxon>
        <taxon>Bivalvia</taxon>
        <taxon>Autobranchia</taxon>
        <taxon>Heteroconchia</taxon>
        <taxon>Palaeoheterodonta</taxon>
        <taxon>Unionida</taxon>
        <taxon>Unionoidea</taxon>
        <taxon>Unionidae</taxon>
        <taxon>Ambleminae</taxon>
        <taxon>Lampsilini</taxon>
        <taxon>Potamilus</taxon>
    </lineage>
</organism>